<dbReference type="AlphaFoldDB" id="A0A2D3VFQ4"/>
<accession>A0A2D3VFQ4</accession>
<dbReference type="RefSeq" id="XP_023627568.1">
    <property type="nucleotide sequence ID" value="XM_023771800.1"/>
</dbReference>
<protein>
    <submittedName>
        <fullName evidence="1">Uncharacterized protein</fullName>
    </submittedName>
</protein>
<dbReference type="GeneID" id="35601672"/>
<gene>
    <name evidence="1" type="ORF">RCC_06537</name>
</gene>
<name>A0A2D3VFQ4_9PEZI</name>
<evidence type="ECO:0000313" key="2">
    <source>
        <dbReference type="Proteomes" id="UP000225277"/>
    </source>
</evidence>
<evidence type="ECO:0000313" key="1">
    <source>
        <dbReference type="EMBL" id="CZT20679.1"/>
    </source>
</evidence>
<dbReference type="EMBL" id="FJUY01000009">
    <property type="protein sequence ID" value="CZT20679.1"/>
    <property type="molecule type" value="Genomic_DNA"/>
</dbReference>
<reference evidence="1 2" key="1">
    <citation type="submission" date="2016-03" db="EMBL/GenBank/DDBJ databases">
        <authorList>
            <person name="Ploux O."/>
        </authorList>
    </citation>
    <scope>NUCLEOTIDE SEQUENCE [LARGE SCALE GENOMIC DNA]</scope>
    <source>
        <strain evidence="1 2">URUG2</strain>
    </source>
</reference>
<organism evidence="1 2">
    <name type="scientific">Ramularia collo-cygni</name>
    <dbReference type="NCBI Taxonomy" id="112498"/>
    <lineage>
        <taxon>Eukaryota</taxon>
        <taxon>Fungi</taxon>
        <taxon>Dikarya</taxon>
        <taxon>Ascomycota</taxon>
        <taxon>Pezizomycotina</taxon>
        <taxon>Dothideomycetes</taxon>
        <taxon>Dothideomycetidae</taxon>
        <taxon>Mycosphaerellales</taxon>
        <taxon>Mycosphaerellaceae</taxon>
        <taxon>Ramularia</taxon>
    </lineage>
</organism>
<dbReference type="Proteomes" id="UP000225277">
    <property type="component" value="Unassembled WGS sequence"/>
</dbReference>
<sequence length="63" mass="7115">MGILRSSEMSQSHYGDHERNHCYVCGYRNLSSHLPLRSSIHSHGHGCCCVPVRAYGKQELIES</sequence>
<proteinExistence type="predicted"/>
<keyword evidence="2" id="KW-1185">Reference proteome</keyword>